<evidence type="ECO:0000313" key="1">
    <source>
        <dbReference type="EMBL" id="KAH3680106.1"/>
    </source>
</evidence>
<dbReference type="AlphaFoldDB" id="A0A9P8TIY9"/>
<sequence length="85" mass="9626">MANPISVSKTTKKADLNSTLQKLNAITEIASKYSNKRSKYIFDLASVDDPFNRQHLLKKIDPKDREALSKLITSFEESLDRVLVS</sequence>
<gene>
    <name evidence="1" type="ORF">WICMUC_000507</name>
</gene>
<proteinExistence type="predicted"/>
<dbReference type="OrthoDB" id="2109411at2759"/>
<evidence type="ECO:0000313" key="2">
    <source>
        <dbReference type="Proteomes" id="UP000769528"/>
    </source>
</evidence>
<organism evidence="1 2">
    <name type="scientific">Wickerhamomyces mucosus</name>
    <dbReference type="NCBI Taxonomy" id="1378264"/>
    <lineage>
        <taxon>Eukaryota</taxon>
        <taxon>Fungi</taxon>
        <taxon>Dikarya</taxon>
        <taxon>Ascomycota</taxon>
        <taxon>Saccharomycotina</taxon>
        <taxon>Saccharomycetes</taxon>
        <taxon>Phaffomycetales</taxon>
        <taxon>Wickerhamomycetaceae</taxon>
        <taxon>Wickerhamomyces</taxon>
    </lineage>
</organism>
<name>A0A9P8TIY9_9ASCO</name>
<accession>A0A9P8TIY9</accession>
<protein>
    <submittedName>
        <fullName evidence="1">Uncharacterized protein</fullName>
    </submittedName>
</protein>
<dbReference type="EMBL" id="JAEUBF010000159">
    <property type="protein sequence ID" value="KAH3680106.1"/>
    <property type="molecule type" value="Genomic_DNA"/>
</dbReference>
<keyword evidence="2" id="KW-1185">Reference proteome</keyword>
<reference evidence="1" key="1">
    <citation type="journal article" date="2021" name="Open Biol.">
        <title>Shared evolutionary footprints suggest mitochondrial oxidative damage underlies multiple complex I losses in fungi.</title>
        <authorList>
            <person name="Schikora-Tamarit M.A."/>
            <person name="Marcet-Houben M."/>
            <person name="Nosek J."/>
            <person name="Gabaldon T."/>
        </authorList>
    </citation>
    <scope>NUCLEOTIDE SEQUENCE</scope>
    <source>
        <strain evidence="1">CBS6341</strain>
    </source>
</reference>
<comment type="caution">
    <text evidence="1">The sequence shown here is derived from an EMBL/GenBank/DDBJ whole genome shotgun (WGS) entry which is preliminary data.</text>
</comment>
<dbReference type="Proteomes" id="UP000769528">
    <property type="component" value="Unassembled WGS sequence"/>
</dbReference>
<reference evidence="1" key="2">
    <citation type="submission" date="2021-01" db="EMBL/GenBank/DDBJ databases">
        <authorList>
            <person name="Schikora-Tamarit M.A."/>
        </authorList>
    </citation>
    <scope>NUCLEOTIDE SEQUENCE</scope>
    <source>
        <strain evidence="1">CBS6341</strain>
    </source>
</reference>